<dbReference type="EMBL" id="JAHRHJ020000007">
    <property type="protein sequence ID" value="KAH9308296.1"/>
    <property type="molecule type" value="Genomic_DNA"/>
</dbReference>
<evidence type="ECO:0000256" key="1">
    <source>
        <dbReference type="SAM" id="MobiDB-lite"/>
    </source>
</evidence>
<sequence length="93" mass="10578">APEKELPIIWLRKFHATTNIGILVADLRDLEATHPELLTICQSTLNVFGQCLVLLRSIIPEFASMERRQGRGLEEESLDDTTWTDRCKPSTVE</sequence>
<name>A0AA38FPX7_TAXCH</name>
<feature type="compositionally biased region" description="Basic and acidic residues" evidence="1">
    <location>
        <begin position="83"/>
        <end position="93"/>
    </location>
</feature>
<feature type="non-terminal residue" evidence="2">
    <location>
        <position position="93"/>
    </location>
</feature>
<protein>
    <submittedName>
        <fullName evidence="2">Uncharacterized protein</fullName>
    </submittedName>
</protein>
<organism evidence="2 3">
    <name type="scientific">Taxus chinensis</name>
    <name type="common">Chinese yew</name>
    <name type="synonym">Taxus wallichiana var. chinensis</name>
    <dbReference type="NCBI Taxonomy" id="29808"/>
    <lineage>
        <taxon>Eukaryota</taxon>
        <taxon>Viridiplantae</taxon>
        <taxon>Streptophyta</taxon>
        <taxon>Embryophyta</taxon>
        <taxon>Tracheophyta</taxon>
        <taxon>Spermatophyta</taxon>
        <taxon>Pinopsida</taxon>
        <taxon>Pinidae</taxon>
        <taxon>Conifers II</taxon>
        <taxon>Cupressales</taxon>
        <taxon>Taxaceae</taxon>
        <taxon>Taxus</taxon>
    </lineage>
</organism>
<dbReference type="Proteomes" id="UP000824469">
    <property type="component" value="Unassembled WGS sequence"/>
</dbReference>
<evidence type="ECO:0000313" key="2">
    <source>
        <dbReference type="EMBL" id="KAH9308296.1"/>
    </source>
</evidence>
<comment type="caution">
    <text evidence="2">The sequence shown here is derived from an EMBL/GenBank/DDBJ whole genome shotgun (WGS) entry which is preliminary data.</text>
</comment>
<reference evidence="2 3" key="1">
    <citation type="journal article" date="2021" name="Nat. Plants">
        <title>The Taxus genome provides insights into paclitaxel biosynthesis.</title>
        <authorList>
            <person name="Xiong X."/>
            <person name="Gou J."/>
            <person name="Liao Q."/>
            <person name="Li Y."/>
            <person name="Zhou Q."/>
            <person name="Bi G."/>
            <person name="Li C."/>
            <person name="Du R."/>
            <person name="Wang X."/>
            <person name="Sun T."/>
            <person name="Guo L."/>
            <person name="Liang H."/>
            <person name="Lu P."/>
            <person name="Wu Y."/>
            <person name="Zhang Z."/>
            <person name="Ro D.K."/>
            <person name="Shang Y."/>
            <person name="Huang S."/>
            <person name="Yan J."/>
        </authorList>
    </citation>
    <scope>NUCLEOTIDE SEQUENCE [LARGE SCALE GENOMIC DNA]</scope>
    <source>
        <strain evidence="2">Ta-2019</strain>
    </source>
</reference>
<feature type="region of interest" description="Disordered" evidence="1">
    <location>
        <begin position="69"/>
        <end position="93"/>
    </location>
</feature>
<feature type="non-terminal residue" evidence="2">
    <location>
        <position position="1"/>
    </location>
</feature>
<keyword evidence="3" id="KW-1185">Reference proteome</keyword>
<accession>A0AA38FPX7</accession>
<dbReference type="AlphaFoldDB" id="A0AA38FPX7"/>
<proteinExistence type="predicted"/>
<gene>
    <name evidence="2" type="ORF">KI387_036207</name>
</gene>
<evidence type="ECO:0000313" key="3">
    <source>
        <dbReference type="Proteomes" id="UP000824469"/>
    </source>
</evidence>